<keyword evidence="2" id="KW-1185">Reference proteome</keyword>
<evidence type="ECO:0000313" key="2">
    <source>
        <dbReference type="Proteomes" id="UP000669133"/>
    </source>
</evidence>
<dbReference type="AlphaFoldDB" id="A0A8H7ZJW7"/>
<dbReference type="Proteomes" id="UP000669133">
    <property type="component" value="Unassembled WGS sequence"/>
</dbReference>
<dbReference type="EMBL" id="JAEOAQ010000001">
    <property type="protein sequence ID" value="KAG5421230.1"/>
    <property type="molecule type" value="Genomic_DNA"/>
</dbReference>
<gene>
    <name evidence="1" type="ORF">I9W82_000320</name>
</gene>
<proteinExistence type="predicted"/>
<sequence length="403" mass="46730">MKLFELPIAILKNIFVEFDATILSSLSPDNVILYFNSLPPDQSFDNIGHTLNLVHCSYDDTLELKLHLSDEDSSSPMSSRNTPFYSQIWVKATKPLTNEAKMLWDQVFHRAIYVNLKSGYQIESKFYKRYVIYDMDDIKSRISKHTYIIPYLHVWTGGDKSCIVPFWAHFAQFDQYPLSTNELKITYPVVSGLNDDEYLRFFQIETFSNTTKHTTKKIGKFRKLMMAYFQSVDICMTVGQYCKFRMHMLDLDSRMDASPVNLRLCLTDINTGGTPSDTSYDNDTMAKMAFAPLDFPIYWITKIFEPKHIKSLTLDYFAPGTKITDLNTLVRRMPKLESLVLEFGCLEVSKIAGLKTRWRKSNVCDIQLKMDYTCFRNQLLIDKKIAKPWSVVIVDDYVVLSSI</sequence>
<dbReference type="RefSeq" id="XP_067550346.1">
    <property type="nucleotide sequence ID" value="XM_067692140.1"/>
</dbReference>
<dbReference type="GeneID" id="93648949"/>
<dbReference type="OrthoDB" id="10677364at2759"/>
<reference evidence="1 2" key="1">
    <citation type="submission" date="2020-12" db="EMBL/GenBank/DDBJ databases">
        <title>Effect of drift, selection, and recombination on the evolution of hybrid genomes in Candida yeast pathogens.</title>
        <authorList>
            <person name="Mixao V."/>
            <person name="Ksiezopolska E."/>
            <person name="Saus E."/>
            <person name="Boekhout T."/>
            <person name="Gacser A."/>
            <person name="Gabaldon T."/>
        </authorList>
    </citation>
    <scope>NUCLEOTIDE SEQUENCE [LARGE SCALE GENOMIC DNA]</scope>
    <source>
        <strain evidence="1 2">BP57</strain>
    </source>
</reference>
<accession>A0A8H7ZJW7</accession>
<evidence type="ECO:0000313" key="1">
    <source>
        <dbReference type="EMBL" id="KAG5421230.1"/>
    </source>
</evidence>
<protein>
    <submittedName>
        <fullName evidence="1">Uncharacterized protein</fullName>
    </submittedName>
</protein>
<name>A0A8H7ZJW7_9ASCO</name>
<organism evidence="1 2">
    <name type="scientific">Candida metapsilosis</name>
    <dbReference type="NCBI Taxonomy" id="273372"/>
    <lineage>
        <taxon>Eukaryota</taxon>
        <taxon>Fungi</taxon>
        <taxon>Dikarya</taxon>
        <taxon>Ascomycota</taxon>
        <taxon>Saccharomycotina</taxon>
        <taxon>Pichiomycetes</taxon>
        <taxon>Debaryomycetaceae</taxon>
        <taxon>Candida/Lodderomyces clade</taxon>
        <taxon>Candida</taxon>
    </lineage>
</organism>
<comment type="caution">
    <text evidence="1">The sequence shown here is derived from an EMBL/GenBank/DDBJ whole genome shotgun (WGS) entry which is preliminary data.</text>
</comment>